<comment type="caution">
    <text evidence="4">The sequence shown here is derived from an EMBL/GenBank/DDBJ whole genome shotgun (WGS) entry which is preliminary data.</text>
</comment>
<protein>
    <submittedName>
        <fullName evidence="4">Uncharacterized protein</fullName>
    </submittedName>
</protein>
<proteinExistence type="predicted"/>
<accession>A0AAE0P0Q3</accession>
<evidence type="ECO:0000313" key="5">
    <source>
        <dbReference type="Proteomes" id="UP001285441"/>
    </source>
</evidence>
<feature type="compositionally biased region" description="Low complexity" evidence="1">
    <location>
        <begin position="200"/>
        <end position="212"/>
    </location>
</feature>
<keyword evidence="5" id="KW-1185">Reference proteome</keyword>
<keyword evidence="3" id="KW-0732">Signal</keyword>
<feature type="signal peptide" evidence="3">
    <location>
        <begin position="1"/>
        <end position="18"/>
    </location>
</feature>
<keyword evidence="2" id="KW-0472">Membrane</keyword>
<evidence type="ECO:0000256" key="3">
    <source>
        <dbReference type="SAM" id="SignalP"/>
    </source>
</evidence>
<sequence>MGAITYLLPLIWSSVATARWSLLGRWWHEEETRSLTAPEHHHHGSELLAPRSIISWGGYSIRAQNCPSGTMKCGTSSNAFSMCCPNSTVCRNPSSGYPICCPDGNDCSSIVGSVPACADTSWTLWAFTSRFCCAGDEFGTHDNLNDQCLATTLPVPTSIILGSVTQYTDLPTTNGGANPPKTTSTGSRSSTIGPGGSGPGNSITGNDGSENSSGGGGFPQSASIAIAILAILLALALGLIIWLLYDRSKWKPRLLQALTIVQEDRLQQQQPQQHQQPPMQYVAGPIPASLPIQQQPPLVQDSVSSSNAESPLYQAPPAHVASYPGTQELYGHQALEVPGHGYVGSTGTSDTDLGQRRVATGTM</sequence>
<evidence type="ECO:0000256" key="2">
    <source>
        <dbReference type="SAM" id="Phobius"/>
    </source>
</evidence>
<keyword evidence="2" id="KW-1133">Transmembrane helix</keyword>
<organism evidence="4 5">
    <name type="scientific">Podospora didyma</name>
    <dbReference type="NCBI Taxonomy" id="330526"/>
    <lineage>
        <taxon>Eukaryota</taxon>
        <taxon>Fungi</taxon>
        <taxon>Dikarya</taxon>
        <taxon>Ascomycota</taxon>
        <taxon>Pezizomycotina</taxon>
        <taxon>Sordariomycetes</taxon>
        <taxon>Sordariomycetidae</taxon>
        <taxon>Sordariales</taxon>
        <taxon>Podosporaceae</taxon>
        <taxon>Podospora</taxon>
    </lineage>
</organism>
<dbReference type="Proteomes" id="UP001285441">
    <property type="component" value="Unassembled WGS sequence"/>
</dbReference>
<feature type="transmembrane region" description="Helical" evidence="2">
    <location>
        <begin position="222"/>
        <end position="245"/>
    </location>
</feature>
<feature type="region of interest" description="Disordered" evidence="1">
    <location>
        <begin position="170"/>
        <end position="216"/>
    </location>
</feature>
<feature type="region of interest" description="Disordered" evidence="1">
    <location>
        <begin position="341"/>
        <end position="363"/>
    </location>
</feature>
<dbReference type="AlphaFoldDB" id="A0AAE0P0Q3"/>
<evidence type="ECO:0000313" key="4">
    <source>
        <dbReference type="EMBL" id="KAK3391142.1"/>
    </source>
</evidence>
<reference evidence="4" key="1">
    <citation type="journal article" date="2023" name="Mol. Phylogenet. Evol.">
        <title>Genome-scale phylogeny and comparative genomics of the fungal order Sordariales.</title>
        <authorList>
            <person name="Hensen N."/>
            <person name="Bonometti L."/>
            <person name="Westerberg I."/>
            <person name="Brannstrom I.O."/>
            <person name="Guillou S."/>
            <person name="Cros-Aarteil S."/>
            <person name="Calhoun S."/>
            <person name="Haridas S."/>
            <person name="Kuo A."/>
            <person name="Mondo S."/>
            <person name="Pangilinan J."/>
            <person name="Riley R."/>
            <person name="LaButti K."/>
            <person name="Andreopoulos B."/>
            <person name="Lipzen A."/>
            <person name="Chen C."/>
            <person name="Yan M."/>
            <person name="Daum C."/>
            <person name="Ng V."/>
            <person name="Clum A."/>
            <person name="Steindorff A."/>
            <person name="Ohm R.A."/>
            <person name="Martin F."/>
            <person name="Silar P."/>
            <person name="Natvig D.O."/>
            <person name="Lalanne C."/>
            <person name="Gautier V."/>
            <person name="Ament-Velasquez S.L."/>
            <person name="Kruys A."/>
            <person name="Hutchinson M.I."/>
            <person name="Powell A.J."/>
            <person name="Barry K."/>
            <person name="Miller A.N."/>
            <person name="Grigoriev I.V."/>
            <person name="Debuchy R."/>
            <person name="Gladieux P."/>
            <person name="Hiltunen Thoren M."/>
            <person name="Johannesson H."/>
        </authorList>
    </citation>
    <scope>NUCLEOTIDE SEQUENCE</scope>
    <source>
        <strain evidence="4">CBS 232.78</strain>
    </source>
</reference>
<dbReference type="EMBL" id="JAULSW010000002">
    <property type="protein sequence ID" value="KAK3391142.1"/>
    <property type="molecule type" value="Genomic_DNA"/>
</dbReference>
<evidence type="ECO:0000256" key="1">
    <source>
        <dbReference type="SAM" id="MobiDB-lite"/>
    </source>
</evidence>
<feature type="chain" id="PRO_5042274629" evidence="3">
    <location>
        <begin position="19"/>
        <end position="363"/>
    </location>
</feature>
<reference evidence="4" key="2">
    <citation type="submission" date="2023-06" db="EMBL/GenBank/DDBJ databases">
        <authorList>
            <consortium name="Lawrence Berkeley National Laboratory"/>
            <person name="Haridas S."/>
            <person name="Hensen N."/>
            <person name="Bonometti L."/>
            <person name="Westerberg I."/>
            <person name="Brannstrom I.O."/>
            <person name="Guillou S."/>
            <person name="Cros-Aarteil S."/>
            <person name="Calhoun S."/>
            <person name="Kuo A."/>
            <person name="Mondo S."/>
            <person name="Pangilinan J."/>
            <person name="Riley R."/>
            <person name="LaButti K."/>
            <person name="Andreopoulos B."/>
            <person name="Lipzen A."/>
            <person name="Chen C."/>
            <person name="Yanf M."/>
            <person name="Daum C."/>
            <person name="Ng V."/>
            <person name="Clum A."/>
            <person name="Steindorff A."/>
            <person name="Ohm R."/>
            <person name="Martin F."/>
            <person name="Silar P."/>
            <person name="Natvig D."/>
            <person name="Lalanne C."/>
            <person name="Gautier V."/>
            <person name="Ament-velasquez S.L."/>
            <person name="Kruys A."/>
            <person name="Hutchinson M.I."/>
            <person name="Powell A.J."/>
            <person name="Barry K."/>
            <person name="Miller A.N."/>
            <person name="Grigoriev I.V."/>
            <person name="Debuchy R."/>
            <person name="Gladieux P."/>
            <person name="Thoren M.H."/>
            <person name="Johannesson H."/>
        </authorList>
    </citation>
    <scope>NUCLEOTIDE SEQUENCE</scope>
    <source>
        <strain evidence="4">CBS 232.78</strain>
    </source>
</reference>
<feature type="compositionally biased region" description="Low complexity" evidence="1">
    <location>
        <begin position="182"/>
        <end position="192"/>
    </location>
</feature>
<name>A0AAE0P0Q3_9PEZI</name>
<keyword evidence="2" id="KW-0812">Transmembrane</keyword>
<gene>
    <name evidence="4" type="ORF">B0H63DRAFT_467349</name>
</gene>